<dbReference type="AlphaFoldDB" id="A0A558IXY4"/>
<feature type="domain" description="PTS EIIA type-2" evidence="14">
    <location>
        <begin position="514"/>
        <end position="656"/>
    </location>
</feature>
<keyword evidence="6" id="KW-0808">Transferase</keyword>
<feature type="transmembrane region" description="Helical" evidence="13">
    <location>
        <begin position="241"/>
        <end position="260"/>
    </location>
</feature>
<dbReference type="Gene3D" id="3.40.930.10">
    <property type="entry name" value="Mannitol-specific EII, Chain A"/>
    <property type="match status" value="1"/>
</dbReference>
<dbReference type="InterPro" id="IPR050864">
    <property type="entry name" value="Bacterial_PTS_Sugar_Transport"/>
</dbReference>
<gene>
    <name evidence="17" type="ORF">FQN05_01895</name>
</gene>
<sequence length="666" mass="68663">MSTSDTLRSPLILAITACPTGIAHTYMAAENLEAAAAELGYRIKIETHGSIGVEGTFSSQDIEEADAIVIGADTVIAKDRFRGKRLAATGVDEAIKQPKELLTRALSAAKWEEKTSGEESQEAQRNENSSSTTGFREVGQTLYKALMNGVSHMIPFVVTGGLLIAVALSIGGTPTPEGLAIPEDSFWNTLNELGGLAFSLMVPILSGYIAVGIADRPGLAPGLITGLIATTGSLYGSEAGAGFLGGIVTGILSGYVALGIKKIPVNKYIAPIWPIIVIPIFTTLIVGLIFIYFVGAPVAGAFEAMTEYLAGMEGSSVIVLGLVIGAMIAFDMGGPFNKTAFLFGGGMIAAGNAAPMGMAATAIAVPPLAVGVATLVRRTWFKKAEKDAGIAALFMGFFGITEGAIPLAAARPLQVIPANVIGGAVAGALAGAFGVKDHVMHGGPIVAVLGAVDNVVGFFIALLIGVVVCASVMLLLIGLTQNRKAQSKNESSGEQGAAGIAKEDVSEASVQEESLLSADTVSLDQDLGTNRKETIESLVQLVSPRLSDPSAVIATALEREAKHSTGVGHGVAIPHTRSAGVTVPTLAFARLPEGITWAEGEEPTRLVFLIAVPEDAGKQHLKLLSKLARAIMKDDFRTSLQSAASKEEAVDIIASALDPASSPASS</sequence>
<dbReference type="Pfam" id="PF00359">
    <property type="entry name" value="PTS_EIIA_2"/>
    <property type="match status" value="1"/>
</dbReference>
<dbReference type="PROSITE" id="PS51104">
    <property type="entry name" value="PTS_EIIC_TYPE_2"/>
    <property type="match status" value="1"/>
</dbReference>
<feature type="transmembrane region" description="Helical" evidence="13">
    <location>
        <begin position="272"/>
        <end position="296"/>
    </location>
</feature>
<dbReference type="GO" id="GO:0005886">
    <property type="term" value="C:plasma membrane"/>
    <property type="evidence" value="ECO:0007669"/>
    <property type="project" value="UniProtKB-SubCell"/>
</dbReference>
<dbReference type="NCBIfam" id="TIGR01427">
    <property type="entry name" value="PTS_IIC_fructo"/>
    <property type="match status" value="1"/>
</dbReference>
<feature type="compositionally biased region" description="Basic and acidic residues" evidence="12">
    <location>
        <begin position="112"/>
        <end position="125"/>
    </location>
</feature>
<proteinExistence type="predicted"/>
<dbReference type="RefSeq" id="WP_158381093.1">
    <property type="nucleotide sequence ID" value="NZ_VMTX01000002.1"/>
</dbReference>
<dbReference type="Proteomes" id="UP000320648">
    <property type="component" value="Unassembled WGS sequence"/>
</dbReference>
<keyword evidence="5" id="KW-0762">Sugar transport</keyword>
<dbReference type="InterPro" id="IPR013014">
    <property type="entry name" value="PTS_EIIC_2"/>
</dbReference>
<dbReference type="CDD" id="cd00211">
    <property type="entry name" value="PTS_IIA_fru"/>
    <property type="match status" value="1"/>
</dbReference>
<evidence type="ECO:0000256" key="13">
    <source>
        <dbReference type="SAM" id="Phobius"/>
    </source>
</evidence>
<evidence type="ECO:0000259" key="16">
    <source>
        <dbReference type="PROSITE" id="PS51104"/>
    </source>
</evidence>
<feature type="transmembrane region" description="Helical" evidence="13">
    <location>
        <begin position="193"/>
        <end position="211"/>
    </location>
</feature>
<keyword evidence="11 13" id="KW-0472">Membrane</keyword>
<keyword evidence="9" id="KW-0418">Kinase</keyword>
<dbReference type="Gene3D" id="3.40.50.2300">
    <property type="match status" value="1"/>
</dbReference>
<feature type="transmembrane region" description="Helical" evidence="13">
    <location>
        <begin position="455"/>
        <end position="479"/>
    </location>
</feature>
<evidence type="ECO:0000256" key="3">
    <source>
        <dbReference type="ARBA" id="ARBA00022475"/>
    </source>
</evidence>
<evidence type="ECO:0000256" key="2">
    <source>
        <dbReference type="ARBA" id="ARBA00022448"/>
    </source>
</evidence>
<feature type="region of interest" description="Disordered" evidence="12">
    <location>
        <begin position="112"/>
        <end position="133"/>
    </location>
</feature>
<dbReference type="InterPro" id="IPR016152">
    <property type="entry name" value="PTrfase/Anion_transptr"/>
</dbReference>
<keyword evidence="7" id="KW-0598">Phosphotransferase system</keyword>
<dbReference type="InterPro" id="IPR003501">
    <property type="entry name" value="PTS_EIIB_2/3"/>
</dbReference>
<evidence type="ECO:0000313" key="18">
    <source>
        <dbReference type="Proteomes" id="UP000320648"/>
    </source>
</evidence>
<feature type="transmembrane region" description="Helical" evidence="13">
    <location>
        <begin position="388"/>
        <end position="409"/>
    </location>
</feature>
<evidence type="ECO:0000259" key="14">
    <source>
        <dbReference type="PROSITE" id="PS51094"/>
    </source>
</evidence>
<feature type="transmembrane region" description="Helical" evidence="13">
    <location>
        <begin position="342"/>
        <end position="368"/>
    </location>
</feature>
<dbReference type="InterPro" id="IPR002178">
    <property type="entry name" value="PTS_EIIA_type-2_dom"/>
</dbReference>
<evidence type="ECO:0000256" key="4">
    <source>
        <dbReference type="ARBA" id="ARBA00022553"/>
    </source>
</evidence>
<dbReference type="EMBL" id="VMTX01000002">
    <property type="protein sequence ID" value="TVU86233.1"/>
    <property type="molecule type" value="Genomic_DNA"/>
</dbReference>
<dbReference type="InterPro" id="IPR003353">
    <property type="entry name" value="PTS_IIB_fruc"/>
</dbReference>
<feature type="transmembrane region" description="Helical" evidence="13">
    <location>
        <begin position="308"/>
        <end position="330"/>
    </location>
</feature>
<dbReference type="CDD" id="cd05569">
    <property type="entry name" value="PTS_IIB_fructose"/>
    <property type="match status" value="1"/>
</dbReference>
<name>A0A558IXY4_9CORY</name>
<dbReference type="GO" id="GO:0016301">
    <property type="term" value="F:kinase activity"/>
    <property type="evidence" value="ECO:0007669"/>
    <property type="project" value="UniProtKB-KW"/>
</dbReference>
<evidence type="ECO:0000256" key="7">
    <source>
        <dbReference type="ARBA" id="ARBA00022683"/>
    </source>
</evidence>
<dbReference type="SUPFAM" id="SSF55804">
    <property type="entry name" value="Phoshotransferase/anion transport protein"/>
    <property type="match status" value="1"/>
</dbReference>
<organism evidence="17 18">
    <name type="scientific">Corynebacterium aurimucosum</name>
    <dbReference type="NCBI Taxonomy" id="169292"/>
    <lineage>
        <taxon>Bacteria</taxon>
        <taxon>Bacillati</taxon>
        <taxon>Actinomycetota</taxon>
        <taxon>Actinomycetes</taxon>
        <taxon>Mycobacteriales</taxon>
        <taxon>Corynebacteriaceae</taxon>
        <taxon>Corynebacterium</taxon>
    </lineage>
</organism>
<dbReference type="Pfam" id="PF02378">
    <property type="entry name" value="PTS_EIIC"/>
    <property type="match status" value="1"/>
</dbReference>
<dbReference type="PANTHER" id="PTHR30505:SF0">
    <property type="entry name" value="FRUCTOSE-LIKE PTS SYSTEM EIIBC COMPONENT-RELATED"/>
    <property type="match status" value="1"/>
</dbReference>
<dbReference type="GO" id="GO:0022877">
    <property type="term" value="F:protein-N(PI)-phosphohistidine-fructose phosphotransferase system transporter activity"/>
    <property type="evidence" value="ECO:0007669"/>
    <property type="project" value="InterPro"/>
</dbReference>
<dbReference type="InterPro" id="IPR003352">
    <property type="entry name" value="PTS_EIIC"/>
</dbReference>
<dbReference type="GO" id="GO:0009401">
    <property type="term" value="P:phosphoenolpyruvate-dependent sugar phosphotransferase system"/>
    <property type="evidence" value="ECO:0007669"/>
    <property type="project" value="UniProtKB-KW"/>
</dbReference>
<dbReference type="GO" id="GO:0090563">
    <property type="term" value="F:protein-phosphocysteine-sugar phosphotransferase activity"/>
    <property type="evidence" value="ECO:0007669"/>
    <property type="project" value="TreeGrafter"/>
</dbReference>
<dbReference type="PANTHER" id="PTHR30505">
    <property type="entry name" value="FRUCTOSE-LIKE PERMEASE"/>
    <property type="match status" value="1"/>
</dbReference>
<evidence type="ECO:0000256" key="8">
    <source>
        <dbReference type="ARBA" id="ARBA00022692"/>
    </source>
</evidence>
<dbReference type="PROSITE" id="PS51099">
    <property type="entry name" value="PTS_EIIB_TYPE_2"/>
    <property type="match status" value="1"/>
</dbReference>
<evidence type="ECO:0000256" key="9">
    <source>
        <dbReference type="ARBA" id="ARBA00022777"/>
    </source>
</evidence>
<dbReference type="GO" id="GO:0005351">
    <property type="term" value="F:carbohydrate:proton symporter activity"/>
    <property type="evidence" value="ECO:0007669"/>
    <property type="project" value="InterPro"/>
</dbReference>
<keyword evidence="2" id="KW-0813">Transport</keyword>
<evidence type="ECO:0000256" key="11">
    <source>
        <dbReference type="ARBA" id="ARBA00023136"/>
    </source>
</evidence>
<feature type="domain" description="PTS EIIB type-2" evidence="15">
    <location>
        <begin position="12"/>
        <end position="107"/>
    </location>
</feature>
<dbReference type="NCBIfam" id="TIGR00829">
    <property type="entry name" value="FRU"/>
    <property type="match status" value="1"/>
</dbReference>
<evidence type="ECO:0000256" key="5">
    <source>
        <dbReference type="ARBA" id="ARBA00022597"/>
    </source>
</evidence>
<keyword evidence="10 13" id="KW-1133">Transmembrane helix</keyword>
<feature type="domain" description="PTS EIIC type-2" evidence="16">
    <location>
        <begin position="142"/>
        <end position="486"/>
    </location>
</feature>
<evidence type="ECO:0000259" key="15">
    <source>
        <dbReference type="PROSITE" id="PS51099"/>
    </source>
</evidence>
<evidence type="ECO:0000256" key="10">
    <source>
        <dbReference type="ARBA" id="ARBA00022989"/>
    </source>
</evidence>
<dbReference type="InterPro" id="IPR013011">
    <property type="entry name" value="PTS_EIIB_2"/>
</dbReference>
<comment type="caution">
    <text evidence="17">The sequence shown here is derived from an EMBL/GenBank/DDBJ whole genome shotgun (WGS) entry which is preliminary data.</text>
</comment>
<comment type="subcellular location">
    <subcellularLocation>
        <location evidence="1">Cell inner membrane</location>
        <topology evidence="1">Multi-pass membrane protein</topology>
    </subcellularLocation>
</comment>
<evidence type="ECO:0000256" key="1">
    <source>
        <dbReference type="ARBA" id="ARBA00004429"/>
    </source>
</evidence>
<protein>
    <submittedName>
        <fullName evidence="17">PTS mannose transporter subunit IIABC</fullName>
    </submittedName>
</protein>
<feature type="transmembrane region" description="Helical" evidence="13">
    <location>
        <begin position="416"/>
        <end position="435"/>
    </location>
</feature>
<keyword evidence="8 13" id="KW-0812">Transmembrane</keyword>
<accession>A0A558IXY4</accession>
<dbReference type="InterPro" id="IPR036095">
    <property type="entry name" value="PTS_EIIB-like_sf"/>
</dbReference>
<keyword evidence="3" id="KW-1003">Cell membrane</keyword>
<keyword evidence="4" id="KW-0597">Phosphoprotein</keyword>
<dbReference type="SUPFAM" id="SSF52794">
    <property type="entry name" value="PTS system IIB component-like"/>
    <property type="match status" value="1"/>
</dbReference>
<evidence type="ECO:0000313" key="17">
    <source>
        <dbReference type="EMBL" id="TVU86233.1"/>
    </source>
</evidence>
<evidence type="ECO:0000256" key="12">
    <source>
        <dbReference type="SAM" id="MobiDB-lite"/>
    </source>
</evidence>
<dbReference type="PROSITE" id="PS51094">
    <property type="entry name" value="PTS_EIIA_TYPE_2"/>
    <property type="match status" value="1"/>
</dbReference>
<reference evidence="17 18" key="1">
    <citation type="submission" date="2019-07" db="EMBL/GenBank/DDBJ databases">
        <title>Draft genome of C. aurimucosum strain 15-4290.</title>
        <authorList>
            <person name="Pacheco L.G.C."/>
            <person name="Aguiar E.R.G.R."/>
            <person name="Navas J."/>
            <person name="Santos C.S."/>
            <person name="Rocha D.J.P.G."/>
        </authorList>
    </citation>
    <scope>NUCLEOTIDE SEQUENCE [LARGE SCALE GENOMIC DNA]</scope>
    <source>
        <strain evidence="17 18">15-4290</strain>
    </source>
</reference>
<dbReference type="InterPro" id="IPR006327">
    <property type="entry name" value="PTS_IIC_fruc"/>
</dbReference>
<evidence type="ECO:0000256" key="6">
    <source>
        <dbReference type="ARBA" id="ARBA00022679"/>
    </source>
</evidence>
<feature type="transmembrane region" description="Helical" evidence="13">
    <location>
        <begin position="153"/>
        <end position="173"/>
    </location>
</feature>
<dbReference type="Pfam" id="PF02302">
    <property type="entry name" value="PTS_IIB"/>
    <property type="match status" value="1"/>
</dbReference>